<dbReference type="EMBL" id="CAFZ01000290">
    <property type="protein sequence ID" value="CCA74212.1"/>
    <property type="molecule type" value="Genomic_DNA"/>
</dbReference>
<dbReference type="InParanoid" id="G4TSB9"/>
<feature type="compositionally biased region" description="Basic and acidic residues" evidence="1">
    <location>
        <begin position="357"/>
        <end position="366"/>
    </location>
</feature>
<dbReference type="Gene3D" id="3.30.160.60">
    <property type="entry name" value="Classic Zinc Finger"/>
    <property type="match status" value="1"/>
</dbReference>
<evidence type="ECO:0000256" key="1">
    <source>
        <dbReference type="SAM" id="MobiDB-lite"/>
    </source>
</evidence>
<feature type="region of interest" description="Disordered" evidence="1">
    <location>
        <begin position="1171"/>
        <end position="1194"/>
    </location>
</feature>
<reference evidence="3 4" key="1">
    <citation type="journal article" date="2011" name="PLoS Pathog.">
        <title>Endophytic Life Strategies Decoded by Genome and Transcriptome Analyses of the Mutualistic Root Symbiont Piriformospora indica.</title>
        <authorList>
            <person name="Zuccaro A."/>
            <person name="Lahrmann U."/>
            <person name="Guldener U."/>
            <person name="Langen G."/>
            <person name="Pfiffi S."/>
            <person name="Biedenkopf D."/>
            <person name="Wong P."/>
            <person name="Samans B."/>
            <person name="Grimm C."/>
            <person name="Basiewicz M."/>
            <person name="Murat C."/>
            <person name="Martin F."/>
            <person name="Kogel K.H."/>
        </authorList>
    </citation>
    <scope>NUCLEOTIDE SEQUENCE [LARGE SCALE GENOMIC DNA]</scope>
    <source>
        <strain evidence="3 4">DSM 11827</strain>
    </source>
</reference>
<feature type="domain" description="C2H2-type" evidence="2">
    <location>
        <begin position="1156"/>
        <end position="1178"/>
    </location>
</feature>
<feature type="region of interest" description="Disordered" evidence="1">
    <location>
        <begin position="905"/>
        <end position="979"/>
    </location>
</feature>
<dbReference type="OrthoDB" id="3251209at2759"/>
<evidence type="ECO:0000313" key="3">
    <source>
        <dbReference type="EMBL" id="CCA74212.1"/>
    </source>
</evidence>
<feature type="compositionally biased region" description="Low complexity" evidence="1">
    <location>
        <begin position="504"/>
        <end position="516"/>
    </location>
</feature>
<dbReference type="STRING" id="1109443.G4TSB9"/>
<feature type="compositionally biased region" description="Polar residues" evidence="1">
    <location>
        <begin position="299"/>
        <end position="309"/>
    </location>
</feature>
<feature type="compositionally biased region" description="Polar residues" evidence="1">
    <location>
        <begin position="914"/>
        <end position="954"/>
    </location>
</feature>
<feature type="compositionally biased region" description="Polar residues" evidence="1">
    <location>
        <begin position="170"/>
        <end position="183"/>
    </location>
</feature>
<feature type="compositionally biased region" description="Polar residues" evidence="1">
    <location>
        <begin position="794"/>
        <end position="803"/>
    </location>
</feature>
<feature type="domain" description="C2H2-type" evidence="2">
    <location>
        <begin position="1095"/>
        <end position="1120"/>
    </location>
</feature>
<evidence type="ECO:0000259" key="2">
    <source>
        <dbReference type="SMART" id="SM00355"/>
    </source>
</evidence>
<name>G4TSB9_SERID</name>
<dbReference type="HOGENOM" id="CLU_271481_0_0_1"/>
<gene>
    <name evidence="3" type="ORF">PIIN_08165</name>
</gene>
<feature type="compositionally biased region" description="Low complexity" evidence="1">
    <location>
        <begin position="249"/>
        <end position="263"/>
    </location>
</feature>
<feature type="region of interest" description="Disordered" evidence="1">
    <location>
        <begin position="532"/>
        <end position="563"/>
    </location>
</feature>
<evidence type="ECO:0000313" key="4">
    <source>
        <dbReference type="Proteomes" id="UP000007148"/>
    </source>
</evidence>
<proteinExistence type="predicted"/>
<feature type="region of interest" description="Disordered" evidence="1">
    <location>
        <begin position="146"/>
        <end position="398"/>
    </location>
</feature>
<feature type="compositionally biased region" description="Low complexity" evidence="1">
    <location>
        <begin position="187"/>
        <end position="198"/>
    </location>
</feature>
<dbReference type="InterPro" id="IPR013087">
    <property type="entry name" value="Znf_C2H2_type"/>
</dbReference>
<feature type="region of interest" description="Disordered" evidence="1">
    <location>
        <begin position="491"/>
        <end position="516"/>
    </location>
</feature>
<feature type="compositionally biased region" description="Polar residues" evidence="1">
    <location>
        <begin position="232"/>
        <end position="242"/>
    </location>
</feature>
<comment type="caution">
    <text evidence="3">The sequence shown here is derived from an EMBL/GenBank/DDBJ whole genome shotgun (WGS) entry which is preliminary data.</text>
</comment>
<dbReference type="AlphaFoldDB" id="G4TSB9"/>
<feature type="compositionally biased region" description="Basic residues" evidence="1">
    <location>
        <begin position="808"/>
        <end position="819"/>
    </location>
</feature>
<sequence>MATNVSSYGIDGGAMHASQVDPYTGRVINGRRKDALDSQNTHGNAFNNAINAAHARSSSSGSRAPPKELLVHGSALGATLANAGSSLGDLGYANAQYNPRDTSSFLNPGSNHLGHRPDLKLNLSNQQGSMQHEIAAAINSAFQMNGHGLGLENPQPNPQQLSDNVEGGSNHLSFIPNTLSPLSAATPLHPSSQPHSPSADQVPPASPFQISPHSPFSFSPDGAHSAVGLSPLFQQPTQSPVSLSPHFGPSQSSREPSPIRPSSANPHTRHGKQWTVDSVPLGGDLSRWQSGKMRGRSSVPRTNTASGSLSWEYGAQDPSASPNSTVHHGGHGRFASGTQIPRSPNLHARNPSGNQTKRNDAVESRFQRGRGHSVGSVPENNSVMARAGSNAPRSRGTSPYMVPSSLPGHRANDALSVPLTDLTIPGIPGGLALTVENLALNNAAYPNSLMGLNIQRASSHVGSVSDLGDVNGPEGSGLTTSEFQFDISHSSHLLAPPVPSPRTPQSGPLGSPHLSPISPHLLSSQLDFMFPFEAPSPGQQLPPPSPIEPISGASSPFHATSPLASPLYRSPNELPMNTNGPLSLDVPLFDDLGSGLFAGSSPPVGLASTSNASLAQLGGSAEQSWNLLDVSNAQAQANQIRRMEEETRMQLDSFLDPPTSEQHTQIGENFGGNMLGTSFGLGLDGSQLGTQSQGTDSLSNFHLIPSPQTLNEVLPSPVGARTPESLMHPDLFQPSVGNGIHDAAGYGSSLTGSTSSPAPSASVGFDGQGIDLASLPIDVLQALQQQQALASLQDMQSNSSNTLEVPKAKRPNPSRRRSRSALDAPFYRGQNNVQAQLNPLFTSVGGGSPHAAPLSAHPDFVDENTVLGGPGPSQVRARHSASAAMSTMHKRAHSSFDPPPAISVTNWDSDRIPSISQTQRPNISHSLSMTPSGESYQASASALHPTQTLLQHNPQVPPLVHSTTYPPPNPVPTLPNSVVGGASVQRVSSHKARQQGQRHEINQKLLDDAFTSRGFFPDPALRRLFELILCTQFYKDESLEPMLGTPEADALLEQIRLVAPHDARFAPRDPSTETTPAESADRDTQSIYMLFTENNECLICGKKTDRSGRALGHVRSDINHRPYHCTCDKCRNGNNPRKFFSDNLLDDHLKGQTHKQKCTICGNLFRRGGMKRHMNSKHPNIEYHQTGDDQDNEE</sequence>
<dbReference type="SMART" id="SM00355">
    <property type="entry name" value="ZnF_C2H2"/>
    <property type="match status" value="3"/>
</dbReference>
<feature type="region of interest" description="Disordered" evidence="1">
    <location>
        <begin position="791"/>
        <end position="820"/>
    </location>
</feature>
<feature type="domain" description="C2H2-type" evidence="2">
    <location>
        <begin position="1125"/>
        <end position="1154"/>
    </location>
</feature>
<feature type="region of interest" description="Disordered" evidence="1">
    <location>
        <begin position="1064"/>
        <end position="1083"/>
    </location>
</feature>
<feature type="compositionally biased region" description="Polar residues" evidence="1">
    <location>
        <begin position="208"/>
        <end position="217"/>
    </location>
</feature>
<keyword evidence="4" id="KW-1185">Reference proteome</keyword>
<protein>
    <recommendedName>
        <fullName evidence="2">C2H2-type domain-containing protein</fullName>
    </recommendedName>
</protein>
<dbReference type="Proteomes" id="UP000007148">
    <property type="component" value="Unassembled WGS sequence"/>
</dbReference>
<organism evidence="3 4">
    <name type="scientific">Serendipita indica (strain DSM 11827)</name>
    <name type="common">Root endophyte fungus</name>
    <name type="synonym">Piriformospora indica</name>
    <dbReference type="NCBI Taxonomy" id="1109443"/>
    <lineage>
        <taxon>Eukaryota</taxon>
        <taxon>Fungi</taxon>
        <taxon>Dikarya</taxon>
        <taxon>Basidiomycota</taxon>
        <taxon>Agaricomycotina</taxon>
        <taxon>Agaricomycetes</taxon>
        <taxon>Sebacinales</taxon>
        <taxon>Serendipitaceae</taxon>
        <taxon>Serendipita</taxon>
    </lineage>
</organism>
<accession>G4TSB9</accession>